<keyword evidence="2" id="KW-1133">Transmembrane helix</keyword>
<evidence type="ECO:0000313" key="3">
    <source>
        <dbReference type="EMBL" id="PRW64369.1"/>
    </source>
</evidence>
<name>A0A2T0GZ36_ACTMO</name>
<dbReference type="Pfam" id="PF09534">
    <property type="entry name" value="Trp_oprn_chp"/>
    <property type="match status" value="1"/>
</dbReference>
<dbReference type="RefSeq" id="WP_106112818.1">
    <property type="nucleotide sequence ID" value="NZ_PVSR01000004.1"/>
</dbReference>
<keyword evidence="4" id="KW-1185">Reference proteome</keyword>
<evidence type="ECO:0008006" key="5">
    <source>
        <dbReference type="Google" id="ProtNLM"/>
    </source>
</evidence>
<dbReference type="EMBL" id="PVSR01000004">
    <property type="protein sequence ID" value="PRW64369.1"/>
    <property type="molecule type" value="Genomic_DNA"/>
</dbReference>
<evidence type="ECO:0000256" key="1">
    <source>
        <dbReference type="SAM" id="MobiDB-lite"/>
    </source>
</evidence>
<feature type="transmembrane region" description="Helical" evidence="2">
    <location>
        <begin position="89"/>
        <end position="106"/>
    </location>
</feature>
<sequence>MTGEATGETRPRRGGLLVVCVIGILASAVGLWAAGSLVWLRQRYSTPFSGESVAEVSGSVVRGELSALALATLAAIAAVLATGGILRRLIGLVVVAEAVLLGWRLFDWADGPRGVAEIPGTPPGSRPLAVEEVSPFGPALMGASAVVLLVCGLLVVVAARRMPAMGARYSAPREGGRTRDPQLRTWEALDEGRDPTVDEDAGADEPRRD</sequence>
<dbReference type="InterPro" id="IPR019051">
    <property type="entry name" value="Trp_biosyn_TM_oprn/chp"/>
</dbReference>
<dbReference type="STRING" id="1050202.GCA_000384035_02105"/>
<dbReference type="AlphaFoldDB" id="A0A2T0GZ36"/>
<organism evidence="3 4">
    <name type="scientific">Actinopolyspora mortivallis</name>
    <dbReference type="NCBI Taxonomy" id="33906"/>
    <lineage>
        <taxon>Bacteria</taxon>
        <taxon>Bacillati</taxon>
        <taxon>Actinomycetota</taxon>
        <taxon>Actinomycetes</taxon>
        <taxon>Actinopolysporales</taxon>
        <taxon>Actinopolysporaceae</taxon>
        <taxon>Actinopolyspora</taxon>
    </lineage>
</organism>
<feature type="transmembrane region" description="Helical" evidence="2">
    <location>
        <begin position="16"/>
        <end position="40"/>
    </location>
</feature>
<feature type="transmembrane region" description="Helical" evidence="2">
    <location>
        <begin position="60"/>
        <end position="82"/>
    </location>
</feature>
<evidence type="ECO:0000313" key="4">
    <source>
        <dbReference type="Proteomes" id="UP000239352"/>
    </source>
</evidence>
<accession>A0A2T0GZ36</accession>
<feature type="region of interest" description="Disordered" evidence="1">
    <location>
        <begin position="168"/>
        <end position="209"/>
    </location>
</feature>
<keyword evidence="2" id="KW-0472">Membrane</keyword>
<keyword evidence="2" id="KW-0812">Transmembrane</keyword>
<dbReference type="InParanoid" id="A0A2T0GZ36"/>
<proteinExistence type="predicted"/>
<feature type="transmembrane region" description="Helical" evidence="2">
    <location>
        <begin position="136"/>
        <end position="159"/>
    </location>
</feature>
<gene>
    <name evidence="3" type="ORF">CEP50_05425</name>
</gene>
<dbReference type="Proteomes" id="UP000239352">
    <property type="component" value="Unassembled WGS sequence"/>
</dbReference>
<evidence type="ECO:0000256" key="2">
    <source>
        <dbReference type="SAM" id="Phobius"/>
    </source>
</evidence>
<reference evidence="3 4" key="1">
    <citation type="submission" date="2018-03" db="EMBL/GenBank/DDBJ databases">
        <title>Actinopolyspora mortivallis from Sahara, screening for active biomolecules.</title>
        <authorList>
            <person name="Selama O."/>
            <person name="Wellington E.M.H."/>
            <person name="Hacene H."/>
        </authorList>
    </citation>
    <scope>NUCLEOTIDE SEQUENCE [LARGE SCALE GENOMIC DNA]</scope>
    <source>
        <strain evidence="3 4">M5A</strain>
    </source>
</reference>
<comment type="caution">
    <text evidence="3">The sequence shown here is derived from an EMBL/GenBank/DDBJ whole genome shotgun (WGS) entry which is preliminary data.</text>
</comment>
<protein>
    <recommendedName>
        <fullName evidence="5">TIGR02234 family membrane protein</fullName>
    </recommendedName>
</protein>